<gene>
    <name evidence="1" type="ORF">MNBD_ALPHA09-1484</name>
</gene>
<accession>A0A3B0T1S9</accession>
<dbReference type="EMBL" id="UOEM01000036">
    <property type="protein sequence ID" value="VAW11888.1"/>
    <property type="molecule type" value="Genomic_DNA"/>
</dbReference>
<reference evidence="1" key="1">
    <citation type="submission" date="2018-06" db="EMBL/GenBank/DDBJ databases">
        <authorList>
            <person name="Zhirakovskaya E."/>
        </authorList>
    </citation>
    <scope>NUCLEOTIDE SEQUENCE</scope>
</reference>
<proteinExistence type="predicted"/>
<organism evidence="1">
    <name type="scientific">hydrothermal vent metagenome</name>
    <dbReference type="NCBI Taxonomy" id="652676"/>
    <lineage>
        <taxon>unclassified sequences</taxon>
        <taxon>metagenomes</taxon>
        <taxon>ecological metagenomes</taxon>
    </lineage>
</organism>
<dbReference type="InterPro" id="IPR045442">
    <property type="entry name" value="DUF6505"/>
</dbReference>
<protein>
    <submittedName>
        <fullName evidence="1">Uncharacterized protein</fullName>
    </submittedName>
</protein>
<dbReference type="Pfam" id="PF20115">
    <property type="entry name" value="DUF6505"/>
    <property type="match status" value="1"/>
</dbReference>
<sequence>MKFLATIRFDHSDDHVYEFAAGPDEWAIPGGFTYSHLPPEIIVGKTRQAFANGFWSLQSHGHSTFVSVAAIDQATLSTLAQGLADHLLAAFGAPDRTAALEAAKAELDFVVDLCRDVDINTVFTLRRATDAAGEIREEFRTITPPRSAPYTPALTKVWEIIDDENVAGQGAAE</sequence>
<dbReference type="AlphaFoldDB" id="A0A3B0T1S9"/>
<evidence type="ECO:0000313" key="1">
    <source>
        <dbReference type="EMBL" id="VAW11888.1"/>
    </source>
</evidence>
<name>A0A3B0T1S9_9ZZZZ</name>